<comment type="caution">
    <text evidence="1">The sequence shown here is derived from an EMBL/GenBank/DDBJ whole genome shotgun (WGS) entry which is preliminary data.</text>
</comment>
<sequence>MAFMGYKNADRVYPLARQGKLAIYRDGRPRLDDRLLNVLMYMALRAKSKEDYRPGKTEKSRMPYWCYWGGNSTMASEMGMLFSPEMRGDLGEATSDEAVDSTAARMEKATKRISELHGILEKRGVIKKLVKASNFTGTNNVWLLLLGTPEENAEAERIAKAYYGLQ</sequence>
<organism evidence="1 2">
    <name type="scientific">Bifidobacterium olomucense</name>
    <dbReference type="NCBI Taxonomy" id="2675324"/>
    <lineage>
        <taxon>Bacteria</taxon>
        <taxon>Bacillati</taxon>
        <taxon>Actinomycetota</taxon>
        <taxon>Actinomycetes</taxon>
        <taxon>Bifidobacteriales</taxon>
        <taxon>Bifidobacteriaceae</taxon>
        <taxon>Bifidobacterium</taxon>
    </lineage>
</organism>
<evidence type="ECO:0000313" key="2">
    <source>
        <dbReference type="Proteomes" id="UP000543419"/>
    </source>
</evidence>
<dbReference type="Proteomes" id="UP000543419">
    <property type="component" value="Unassembled WGS sequence"/>
</dbReference>
<dbReference type="EMBL" id="JAAIIG010000004">
    <property type="protein sequence ID" value="NMM98169.1"/>
    <property type="molecule type" value="Genomic_DNA"/>
</dbReference>
<proteinExistence type="predicted"/>
<evidence type="ECO:0000313" key="1">
    <source>
        <dbReference type="EMBL" id="NMM98169.1"/>
    </source>
</evidence>
<accession>A0A7Y0EXH2</accession>
<dbReference type="AlphaFoldDB" id="A0A7Y0EXH2"/>
<dbReference type="RefSeq" id="WP_169240936.1">
    <property type="nucleotide sequence ID" value="NZ_JAAIIG010000004.1"/>
</dbReference>
<protein>
    <submittedName>
        <fullName evidence="1">Uncharacterized protein</fullName>
    </submittedName>
</protein>
<gene>
    <name evidence="1" type="ORF">G1C97_1118</name>
</gene>
<reference evidence="1 2" key="1">
    <citation type="submission" date="2020-02" db="EMBL/GenBank/DDBJ databases">
        <title>Characterization of phylogenetic diversity of novel bifidobacterial species isolated in Czech ZOOs.</title>
        <authorList>
            <person name="Lugli G.A."/>
            <person name="Vera N.B."/>
            <person name="Ventura M."/>
        </authorList>
    </citation>
    <scope>NUCLEOTIDE SEQUENCE [LARGE SCALE GENOMIC DNA]</scope>
    <source>
        <strain evidence="1 2">DSM 109959</strain>
    </source>
</reference>
<keyword evidence="2" id="KW-1185">Reference proteome</keyword>
<name>A0A7Y0EXH2_9BIFI</name>